<accession>A0ABS9GYD7</accession>
<keyword evidence="2" id="KW-1185">Reference proteome</keyword>
<reference evidence="1 2" key="1">
    <citation type="submission" date="2022-01" db="EMBL/GenBank/DDBJ databases">
        <title>Alkalihalobacillus sp. EGI L200015, a novel bacterium isolated from a salt lake sediment.</title>
        <authorList>
            <person name="Gao L."/>
            <person name="Fang B.-Z."/>
            <person name="Li W.-J."/>
        </authorList>
    </citation>
    <scope>NUCLEOTIDE SEQUENCE [LARGE SCALE GENOMIC DNA]</scope>
    <source>
        <strain evidence="1 2">KCTC 12718</strain>
    </source>
</reference>
<evidence type="ECO:0000313" key="1">
    <source>
        <dbReference type="EMBL" id="MCF6136686.1"/>
    </source>
</evidence>
<dbReference type="Proteomes" id="UP001649381">
    <property type="component" value="Unassembled WGS sequence"/>
</dbReference>
<evidence type="ECO:0000313" key="2">
    <source>
        <dbReference type="Proteomes" id="UP001649381"/>
    </source>
</evidence>
<dbReference type="NCBIfam" id="NF041591">
    <property type="entry name" value="CxxC_VVA0879"/>
    <property type="match status" value="1"/>
</dbReference>
<dbReference type="RefSeq" id="WP_236331655.1">
    <property type="nucleotide sequence ID" value="NZ_JAKIJS010000001.1"/>
</dbReference>
<organism evidence="1 2">
    <name type="scientific">Pseudalkalibacillus berkeleyi</name>
    <dbReference type="NCBI Taxonomy" id="1069813"/>
    <lineage>
        <taxon>Bacteria</taxon>
        <taxon>Bacillati</taxon>
        <taxon>Bacillota</taxon>
        <taxon>Bacilli</taxon>
        <taxon>Bacillales</taxon>
        <taxon>Fictibacillaceae</taxon>
        <taxon>Pseudalkalibacillus</taxon>
    </lineage>
</organism>
<protein>
    <submittedName>
        <fullName evidence="1">Uncharacterized protein</fullName>
    </submittedName>
</protein>
<sequence length="86" mass="10199">MLKYSLQEWEMHGVVLYGKEKRNWYFQCPNCQHNQSVHDLLQEGYPPDLAYSFCKSCHYEAKRGTFGKGKVVEVNRDNNMEIFDFA</sequence>
<dbReference type="InterPro" id="IPR048166">
    <property type="entry name" value="VVA0879-like"/>
</dbReference>
<name>A0ABS9GYD7_9BACL</name>
<proteinExistence type="predicted"/>
<gene>
    <name evidence="1" type="ORF">L2716_03020</name>
</gene>
<comment type="caution">
    <text evidence="1">The sequence shown here is derived from an EMBL/GenBank/DDBJ whole genome shotgun (WGS) entry which is preliminary data.</text>
</comment>
<dbReference type="EMBL" id="JAKIJS010000001">
    <property type="protein sequence ID" value="MCF6136686.1"/>
    <property type="molecule type" value="Genomic_DNA"/>
</dbReference>